<dbReference type="GeneID" id="5179531"/>
<reference evidence="2 3" key="1">
    <citation type="journal article" date="2007" name="J. Virol.">
        <title>Genomic and morphological features of a banchine polydnavirus: comparison with bracoviruses and ichnoviruses.</title>
        <authorList>
            <person name="Lapointe R."/>
            <person name="Tanaka K."/>
            <person name="Barney W.E."/>
            <person name="Whitfield J.B."/>
            <person name="Banks J.C."/>
            <person name="Beliveau C."/>
            <person name="Stoltz D."/>
            <person name="Webb B.A."/>
            <person name="Cusson M."/>
        </authorList>
    </citation>
    <scope>NUCLEOTIDE SEQUENCE [LARGE SCALE GENOMIC DNA]</scope>
</reference>
<feature type="domain" description="Tyrosine-protein phosphatase" evidence="1">
    <location>
        <begin position="11"/>
        <end position="227"/>
    </location>
</feature>
<evidence type="ECO:0000313" key="3">
    <source>
        <dbReference type="Proteomes" id="UP000203987"/>
    </source>
</evidence>
<dbReference type="Pfam" id="PF00102">
    <property type="entry name" value="Y_phosphatase"/>
    <property type="match status" value="1"/>
</dbReference>
<name>A2PZP8_9VIRU</name>
<dbReference type="RefSeq" id="YP_001029343.1">
    <property type="nucleotide sequence ID" value="NC_008840.1"/>
</dbReference>
<dbReference type="EMBL" id="AB289906">
    <property type="protein sequence ID" value="BAF45470.1"/>
    <property type="molecule type" value="Genomic_DNA"/>
</dbReference>
<proteinExistence type="predicted"/>
<dbReference type="PROSITE" id="PS50055">
    <property type="entry name" value="TYR_PHOSPHATASE_PTP"/>
    <property type="match status" value="1"/>
</dbReference>
<evidence type="ECO:0000313" key="2">
    <source>
        <dbReference type="EMBL" id="BAF45470.1"/>
    </source>
</evidence>
<dbReference type="Gene3D" id="3.90.190.10">
    <property type="entry name" value="Protein tyrosine phosphatase superfamily"/>
    <property type="match status" value="1"/>
</dbReference>
<dbReference type="KEGG" id="vg:5179531"/>
<evidence type="ECO:0000259" key="1">
    <source>
        <dbReference type="PROSITE" id="PS50055"/>
    </source>
</evidence>
<dbReference type="Proteomes" id="UP000203987">
    <property type="component" value="Genome"/>
</dbReference>
<dbReference type="GO" id="GO:0004725">
    <property type="term" value="F:protein tyrosine phosphatase activity"/>
    <property type="evidence" value="ECO:0007669"/>
    <property type="project" value="InterPro"/>
</dbReference>
<accession>A2PZP8</accession>
<dbReference type="InterPro" id="IPR029021">
    <property type="entry name" value="Prot-tyrosine_phosphatase-like"/>
</dbReference>
<dbReference type="SUPFAM" id="SSF52799">
    <property type="entry name" value="(Phosphotyrosine protein) phosphatases II"/>
    <property type="match status" value="1"/>
</dbReference>
<organism evidence="2 3">
    <name type="scientific">Ichnoviriform fumiferanae</name>
    <dbReference type="NCBI Taxonomy" id="419435"/>
    <lineage>
        <taxon>Viruses</taxon>
        <taxon>Viruses incertae sedis</taxon>
        <taxon>Polydnaviriformidae</taxon>
        <taxon>Ichnoviriform</taxon>
    </lineage>
</organism>
<dbReference type="InterPro" id="IPR000242">
    <property type="entry name" value="PTP_cat"/>
</dbReference>
<sequence length="236" mass="27593">MWHTYRQTYFSDEDDDRENRQEQEQTFIEEKIPDYGDVDKFFDRLVKQKVRVVVLLEKICLEEANVCERYKYYWQPSSDNAEDEKKYKIIMKKAENRGNYKFISLMIEWCESGKMVHNFDVFNYTLVNKDVPLTVETFMDFLNDVRIANCPIYIPTHPLAPIVIHSDGGVGLAGLISVIEIGMDMIQFCGDPRNIPKLIADNVQSAPSMMHINQEQMVFCQKVFNMYASKVGIKLD</sequence>
<protein>
    <submittedName>
        <fullName evidence="2">GfV-A4-ORF1</fullName>
    </submittedName>
</protein>